<proteinExistence type="predicted"/>
<dbReference type="PANTHER" id="PTHR35968:SF1">
    <property type="entry name" value="TESTIS EXPRESSED PROTEIN 56"/>
    <property type="match status" value="1"/>
</dbReference>
<dbReference type="Pfam" id="PF15023">
    <property type="entry name" value="DUF4523"/>
    <property type="match status" value="1"/>
</dbReference>
<name>A0A670I829_PODMU</name>
<protein>
    <submittedName>
        <fullName evidence="1">Uncharacterized protein</fullName>
    </submittedName>
</protein>
<dbReference type="AlphaFoldDB" id="A0A670I829"/>
<organism evidence="1 2">
    <name type="scientific">Podarcis muralis</name>
    <name type="common">Wall lizard</name>
    <name type="synonym">Lacerta muralis</name>
    <dbReference type="NCBI Taxonomy" id="64176"/>
    <lineage>
        <taxon>Eukaryota</taxon>
        <taxon>Metazoa</taxon>
        <taxon>Chordata</taxon>
        <taxon>Craniata</taxon>
        <taxon>Vertebrata</taxon>
        <taxon>Euteleostomi</taxon>
        <taxon>Lepidosauria</taxon>
        <taxon>Squamata</taxon>
        <taxon>Bifurcata</taxon>
        <taxon>Unidentata</taxon>
        <taxon>Episquamata</taxon>
        <taxon>Laterata</taxon>
        <taxon>Lacertibaenia</taxon>
        <taxon>Lacertidae</taxon>
        <taxon>Podarcis</taxon>
    </lineage>
</organism>
<sequence length="246" mass="28129">MPVKTSPPNLLPLPMNQKASKRIFGSGTRWVTRSKLNLPPLVIYQKLSSCDKEEDICQVFQKLSALCGNLQDPLRELLLRCAYEDQEKSYKVSYFDTFETASDLLQGAYCSPEPDHMPLTKRFLSNKIAKEHKAFGVYRHDAPLATIIARWTPNSMSAHYDRQSVIQELKKFGDIESVTPFGRQTVIVVFREIRSACKAVSAFPPECPEGGIRCFWHHKFMSKYKRRKFPKMRSLTTLGAKVPPAR</sequence>
<evidence type="ECO:0000313" key="2">
    <source>
        <dbReference type="Proteomes" id="UP000472272"/>
    </source>
</evidence>
<evidence type="ECO:0000313" key="1">
    <source>
        <dbReference type="Ensembl" id="ENSPMRP00000007896.1"/>
    </source>
</evidence>
<dbReference type="PANTHER" id="PTHR35968">
    <property type="entry name" value="CHROMOSOME 6 C6ORF201 HOMOLOG"/>
    <property type="match status" value="1"/>
</dbReference>
<dbReference type="GeneTree" id="ENSGT00390000008360"/>
<dbReference type="OMA" id="FQCAWQQ"/>
<dbReference type="Proteomes" id="UP000472272">
    <property type="component" value="Chromosome 7"/>
</dbReference>
<dbReference type="InterPro" id="IPR027827">
    <property type="entry name" value="Tex56"/>
</dbReference>
<reference evidence="1" key="3">
    <citation type="submission" date="2025-09" db="UniProtKB">
        <authorList>
            <consortium name="Ensembl"/>
        </authorList>
    </citation>
    <scope>IDENTIFICATION</scope>
</reference>
<keyword evidence="2" id="KW-1185">Reference proteome</keyword>
<gene>
    <name evidence="1" type="primary">LOC114600940</name>
</gene>
<dbReference type="Ensembl" id="ENSPMRT00000008445.1">
    <property type="protein sequence ID" value="ENSPMRP00000007896.1"/>
    <property type="gene ID" value="ENSPMRG00000005331.1"/>
</dbReference>
<reference evidence="1" key="2">
    <citation type="submission" date="2025-08" db="UniProtKB">
        <authorList>
            <consortium name="Ensembl"/>
        </authorList>
    </citation>
    <scope>IDENTIFICATION</scope>
</reference>
<accession>A0A670I829</accession>
<reference evidence="1 2" key="1">
    <citation type="journal article" date="2019" name="Proc. Natl. Acad. Sci. U.S.A.">
        <title>Regulatory changes in pterin and carotenoid genes underlie balanced color polymorphisms in the wall lizard.</title>
        <authorList>
            <person name="Andrade P."/>
            <person name="Pinho C."/>
            <person name="Perez I de Lanuza G."/>
            <person name="Afonso S."/>
            <person name="Brejcha J."/>
            <person name="Rubin C.J."/>
            <person name="Wallerman O."/>
            <person name="Pereira P."/>
            <person name="Sabatino S.J."/>
            <person name="Bellati A."/>
            <person name="Pellitteri-Rosa D."/>
            <person name="Bosakova Z."/>
            <person name="Bunikis I."/>
            <person name="Carretero M.A."/>
            <person name="Feiner N."/>
            <person name="Marsik P."/>
            <person name="Pauperio F."/>
            <person name="Salvi D."/>
            <person name="Soler L."/>
            <person name="While G.M."/>
            <person name="Uller T."/>
            <person name="Font E."/>
            <person name="Andersson L."/>
            <person name="Carneiro M."/>
        </authorList>
    </citation>
    <scope>NUCLEOTIDE SEQUENCE</scope>
</reference>